<keyword evidence="8 11" id="KW-0496">Mitochondrion</keyword>
<evidence type="ECO:0000259" key="12">
    <source>
        <dbReference type="PROSITE" id="PS50109"/>
    </source>
</evidence>
<proteinExistence type="inferred from homology"/>
<dbReference type="SUPFAM" id="SSF55874">
    <property type="entry name" value="ATPase domain of HSP90 chaperone/DNA topoisomerase II/histidine kinase"/>
    <property type="match status" value="1"/>
</dbReference>
<keyword evidence="3 11" id="KW-0808">Transferase</keyword>
<dbReference type="GO" id="GO:0004740">
    <property type="term" value="F:pyruvate dehydrogenase (acetyl-transferring) kinase activity"/>
    <property type="evidence" value="ECO:0007669"/>
    <property type="project" value="UniProtKB-EC"/>
</dbReference>
<keyword evidence="14" id="KW-1185">Reference proteome</keyword>
<dbReference type="FunFam" id="1.20.140.20:FF:000001">
    <property type="entry name" value="[Pyruvate dehydrogenase (acetyl-transferring)] kinase isozyme 2, mitochondrial"/>
    <property type="match status" value="1"/>
</dbReference>
<dbReference type="GO" id="GO:0010906">
    <property type="term" value="P:regulation of glucose metabolic process"/>
    <property type="evidence" value="ECO:0007669"/>
    <property type="project" value="TreeGrafter"/>
</dbReference>
<dbReference type="GeneTree" id="ENSGT01030000234646"/>
<dbReference type="InterPro" id="IPR005467">
    <property type="entry name" value="His_kinase_dom"/>
</dbReference>
<accession>A0A3P8W178</accession>
<dbReference type="OrthoDB" id="241648at2759"/>
<dbReference type="Pfam" id="PF10436">
    <property type="entry name" value="BCDHK_Adom3"/>
    <property type="match status" value="1"/>
</dbReference>
<keyword evidence="4 11" id="KW-0547">Nucleotide-binding</keyword>
<dbReference type="InterPro" id="IPR036784">
    <property type="entry name" value="AK/P_DHK_N_sf"/>
</dbReference>
<dbReference type="Gene3D" id="3.30.565.10">
    <property type="entry name" value="Histidine kinase-like ATPase, C-terminal domain"/>
    <property type="match status" value="1"/>
</dbReference>
<evidence type="ECO:0000313" key="14">
    <source>
        <dbReference type="Proteomes" id="UP000265120"/>
    </source>
</evidence>
<reference evidence="13 14" key="1">
    <citation type="journal article" date="2014" name="Nat. Genet.">
        <title>Whole-genome sequence of a flatfish provides insights into ZW sex chromosome evolution and adaptation to a benthic lifestyle.</title>
        <authorList>
            <person name="Chen S."/>
            <person name="Zhang G."/>
            <person name="Shao C."/>
            <person name="Huang Q."/>
            <person name="Liu G."/>
            <person name="Zhang P."/>
            <person name="Song W."/>
            <person name="An N."/>
            <person name="Chalopin D."/>
            <person name="Volff J.N."/>
            <person name="Hong Y."/>
            <person name="Li Q."/>
            <person name="Sha Z."/>
            <person name="Zhou H."/>
            <person name="Xie M."/>
            <person name="Yu Q."/>
            <person name="Liu Y."/>
            <person name="Xiang H."/>
            <person name="Wang N."/>
            <person name="Wu K."/>
            <person name="Yang C."/>
            <person name="Zhou Q."/>
            <person name="Liao X."/>
            <person name="Yang L."/>
            <person name="Hu Q."/>
            <person name="Zhang J."/>
            <person name="Meng L."/>
            <person name="Jin L."/>
            <person name="Tian Y."/>
            <person name="Lian J."/>
            <person name="Yang J."/>
            <person name="Miao G."/>
            <person name="Liu S."/>
            <person name="Liang Z."/>
            <person name="Yan F."/>
            <person name="Li Y."/>
            <person name="Sun B."/>
            <person name="Zhang H."/>
            <person name="Zhang J."/>
            <person name="Zhu Y."/>
            <person name="Du M."/>
            <person name="Zhao Y."/>
            <person name="Schartl M."/>
            <person name="Tang Q."/>
            <person name="Wang J."/>
        </authorList>
    </citation>
    <scope>NUCLEOTIDE SEQUENCE</scope>
</reference>
<dbReference type="InterPro" id="IPR003594">
    <property type="entry name" value="HATPase_dom"/>
</dbReference>
<dbReference type="Proteomes" id="UP000265120">
    <property type="component" value="Chromosome 18"/>
</dbReference>
<name>A0A3P8W178_CYNSE</name>
<sequence length="409" mass="46218">MKFAQLLLKNGSAGIPKLVERFSKFSPSPLSMKQFIDFGSANACEKTSFVFLRQELPVRLANIMKEIDFLPDKLLSTPSLKLLTSWYSQSLLDIVDFLEKDPDDTDALRKFTQALVNIRNRHNNVVPTMAQGVVEYKEAFGVDPVTNQNVQYFLDRFYMSRISIRMLINQHTLIFNGSVNPAHPKHIGSIDPSCDVVEVVKDAYETSKMLCEQYYLTSPEMEITELNAKNPGQPLHIVYVPSHLYHMLFELFKNAMRATVETHETCTTLPVIKLRVALGEEDLTIKMSDRGGGVPLRKIERLFSYMYSTAPSPVHVDNSRNAPLAGFGYGLPISRLYAKYFQGDLQLFSMEGYGTSAVIYLKALSSESVERLPVFNKSALRHYQATTEADDWCMPSKDPKKLGKNDGTL</sequence>
<evidence type="ECO:0000256" key="9">
    <source>
        <dbReference type="ARBA" id="ARBA00038845"/>
    </source>
</evidence>
<evidence type="ECO:0000256" key="4">
    <source>
        <dbReference type="ARBA" id="ARBA00022741"/>
    </source>
</evidence>
<dbReference type="InterPro" id="IPR018955">
    <property type="entry name" value="BCDHK/PDK_N"/>
</dbReference>
<dbReference type="STRING" id="244447.ENSCSEP00000019361"/>
<dbReference type="PROSITE" id="PS50109">
    <property type="entry name" value="HIS_KIN"/>
    <property type="match status" value="1"/>
</dbReference>
<dbReference type="Ensembl" id="ENSCSET00000019600.1">
    <property type="protein sequence ID" value="ENSCSEP00000019361.1"/>
    <property type="gene ID" value="ENSCSEG00000012385.1"/>
</dbReference>
<evidence type="ECO:0000256" key="5">
    <source>
        <dbReference type="ARBA" id="ARBA00022777"/>
    </source>
</evidence>
<dbReference type="GO" id="GO:0005524">
    <property type="term" value="F:ATP binding"/>
    <property type="evidence" value="ECO:0007669"/>
    <property type="project" value="UniProtKB-UniRule"/>
</dbReference>
<reference evidence="13" key="2">
    <citation type="submission" date="2025-08" db="UniProtKB">
        <authorList>
            <consortium name="Ensembl"/>
        </authorList>
    </citation>
    <scope>IDENTIFICATION</scope>
</reference>
<comment type="catalytic activity">
    <reaction evidence="10">
        <text>L-seryl-[pyruvate dehydrogenase E1 alpha subunit] + ATP = O-phospho-L-seryl-[pyruvate dehydrogenase E1 alpha subunit] + ADP + H(+)</text>
        <dbReference type="Rhea" id="RHEA:23052"/>
        <dbReference type="Rhea" id="RHEA-COMP:13689"/>
        <dbReference type="Rhea" id="RHEA-COMP:13690"/>
        <dbReference type="ChEBI" id="CHEBI:15378"/>
        <dbReference type="ChEBI" id="CHEBI:29999"/>
        <dbReference type="ChEBI" id="CHEBI:30616"/>
        <dbReference type="ChEBI" id="CHEBI:83421"/>
        <dbReference type="ChEBI" id="CHEBI:456216"/>
        <dbReference type="EC" id="2.7.11.2"/>
    </reaction>
</comment>
<comment type="similarity">
    <text evidence="2 11">Belongs to the PDK/BCKDK protein kinase family.</text>
</comment>
<keyword evidence="6 11" id="KW-0067">ATP-binding</keyword>
<reference evidence="13" key="3">
    <citation type="submission" date="2025-09" db="UniProtKB">
        <authorList>
            <consortium name="Ensembl"/>
        </authorList>
    </citation>
    <scope>IDENTIFICATION</scope>
</reference>
<evidence type="ECO:0000256" key="8">
    <source>
        <dbReference type="ARBA" id="ARBA00023128"/>
    </source>
</evidence>
<dbReference type="GeneID" id="103394119"/>
<dbReference type="CDD" id="cd16929">
    <property type="entry name" value="HATPase_PDK-like"/>
    <property type="match status" value="1"/>
</dbReference>
<dbReference type="RefSeq" id="XP_008329483.1">
    <property type="nucleotide sequence ID" value="XM_008331261.3"/>
</dbReference>
<dbReference type="EC" id="2.7.11.-" evidence="11"/>
<evidence type="ECO:0000256" key="3">
    <source>
        <dbReference type="ARBA" id="ARBA00022679"/>
    </source>
</evidence>
<dbReference type="SUPFAM" id="SSF69012">
    <property type="entry name" value="alpha-ketoacid dehydrogenase kinase, N-terminal domain"/>
    <property type="match status" value="1"/>
</dbReference>
<dbReference type="Gene3D" id="1.20.140.20">
    <property type="entry name" value="Alpha-ketoacid/pyruvate dehydrogenase kinase, N-terminal domain"/>
    <property type="match status" value="1"/>
</dbReference>
<comment type="subcellular location">
    <subcellularLocation>
        <location evidence="1 11">Mitochondrion matrix</location>
    </subcellularLocation>
</comment>
<keyword evidence="7" id="KW-0809">Transit peptide</keyword>
<dbReference type="KEGG" id="csem:103394119"/>
<dbReference type="FunCoup" id="A0A3P8W178">
    <property type="interactions" value="1574"/>
</dbReference>
<dbReference type="Pfam" id="PF02518">
    <property type="entry name" value="HATPase_c"/>
    <property type="match status" value="1"/>
</dbReference>
<evidence type="ECO:0000256" key="2">
    <source>
        <dbReference type="ARBA" id="ARBA00006155"/>
    </source>
</evidence>
<protein>
    <recommendedName>
        <fullName evidence="11">Protein-serine/threonine kinase</fullName>
        <ecNumber evidence="11">2.7.11.-</ecNumber>
    </recommendedName>
</protein>
<evidence type="ECO:0000256" key="1">
    <source>
        <dbReference type="ARBA" id="ARBA00004305"/>
    </source>
</evidence>
<keyword evidence="5 11" id="KW-0418">Kinase</keyword>
<dbReference type="FunFam" id="3.30.565.10:FF:000007">
    <property type="entry name" value="Mitochondrial pyruvate dehydrogenase kinase isoform 2"/>
    <property type="match status" value="1"/>
</dbReference>
<dbReference type="GO" id="GO:0005759">
    <property type="term" value="C:mitochondrial matrix"/>
    <property type="evidence" value="ECO:0007669"/>
    <property type="project" value="UniProtKB-SubCell"/>
</dbReference>
<feature type="domain" description="Histidine kinase" evidence="12">
    <location>
        <begin position="241"/>
        <end position="365"/>
    </location>
</feature>
<evidence type="ECO:0000256" key="6">
    <source>
        <dbReference type="ARBA" id="ARBA00022840"/>
    </source>
</evidence>
<dbReference type="CTD" id="5166"/>
<evidence type="ECO:0000256" key="7">
    <source>
        <dbReference type="ARBA" id="ARBA00022946"/>
    </source>
</evidence>
<dbReference type="PANTHER" id="PTHR11947:SF22">
    <property type="entry name" value="[PYRUVATE DEHYDROGENASE (ACETYL-TRANSFERRING)] KINASE ISOZYME 4, MITOCHONDRIAL"/>
    <property type="match status" value="1"/>
</dbReference>
<evidence type="ECO:0000256" key="11">
    <source>
        <dbReference type="RuleBase" id="RU366032"/>
    </source>
</evidence>
<dbReference type="InterPro" id="IPR036890">
    <property type="entry name" value="HATPase_C_sf"/>
</dbReference>
<dbReference type="OMA" id="DMSRNAP"/>
<comment type="subunit">
    <text evidence="9">Homodimer. Interacts with the pyruvate dehydrogenase complex subunit DLAT, and is part of the multimeric pyruvate dehydrogenase complex that contains multiple copies of pyruvate dehydrogenase (E1), dihydrolipoamide acetyltransferase (DLAT, E2) and lipoamide dehydrogenase (DLD, E3).</text>
</comment>
<evidence type="ECO:0000256" key="10">
    <source>
        <dbReference type="ARBA" id="ARBA00048201"/>
    </source>
</evidence>
<dbReference type="SMART" id="SM00387">
    <property type="entry name" value="HATPase_c"/>
    <property type="match status" value="1"/>
</dbReference>
<dbReference type="PANTHER" id="PTHR11947">
    <property type="entry name" value="PYRUVATE DEHYDROGENASE KINASE"/>
    <property type="match status" value="1"/>
</dbReference>
<dbReference type="InterPro" id="IPR039028">
    <property type="entry name" value="BCKD/PDK"/>
</dbReference>
<evidence type="ECO:0000313" key="13">
    <source>
        <dbReference type="Ensembl" id="ENSCSEP00000019361.1"/>
    </source>
</evidence>
<organism evidence="13 14">
    <name type="scientific">Cynoglossus semilaevis</name>
    <name type="common">Tongue sole</name>
    <dbReference type="NCBI Taxonomy" id="244447"/>
    <lineage>
        <taxon>Eukaryota</taxon>
        <taxon>Metazoa</taxon>
        <taxon>Chordata</taxon>
        <taxon>Craniata</taxon>
        <taxon>Vertebrata</taxon>
        <taxon>Euteleostomi</taxon>
        <taxon>Actinopterygii</taxon>
        <taxon>Neopterygii</taxon>
        <taxon>Teleostei</taxon>
        <taxon>Neoteleostei</taxon>
        <taxon>Acanthomorphata</taxon>
        <taxon>Carangaria</taxon>
        <taxon>Pleuronectiformes</taxon>
        <taxon>Pleuronectoidei</taxon>
        <taxon>Cynoglossidae</taxon>
        <taxon>Cynoglossinae</taxon>
        <taxon>Cynoglossus</taxon>
    </lineage>
</organism>
<dbReference type="AlphaFoldDB" id="A0A3P8W178"/>
<dbReference type="InParanoid" id="A0A3P8W178"/>